<dbReference type="SUPFAM" id="SSF109604">
    <property type="entry name" value="HD-domain/PDEase-like"/>
    <property type="match status" value="1"/>
</dbReference>
<evidence type="ECO:0000256" key="2">
    <source>
        <dbReference type="ARBA" id="ARBA00022777"/>
    </source>
</evidence>
<dbReference type="PROSITE" id="PS51832">
    <property type="entry name" value="HD_GYP"/>
    <property type="match status" value="1"/>
</dbReference>
<dbReference type="GO" id="GO:0000160">
    <property type="term" value="P:phosphorelay signal transduction system"/>
    <property type="evidence" value="ECO:0007669"/>
    <property type="project" value="InterPro"/>
</dbReference>
<feature type="domain" description="Response regulatory" evidence="4">
    <location>
        <begin position="7"/>
        <end position="121"/>
    </location>
</feature>
<dbReference type="InterPro" id="IPR001789">
    <property type="entry name" value="Sig_transdc_resp-reg_receiver"/>
</dbReference>
<evidence type="ECO:0000313" key="7">
    <source>
        <dbReference type="EMBL" id="ERP38798.1"/>
    </source>
</evidence>
<keyword evidence="2" id="KW-0418">Kinase</keyword>
<evidence type="ECO:0000313" key="8">
    <source>
        <dbReference type="Proteomes" id="UP000017148"/>
    </source>
</evidence>
<evidence type="ECO:0000256" key="3">
    <source>
        <dbReference type="PROSITE-ProRule" id="PRU00169"/>
    </source>
</evidence>
<protein>
    <submittedName>
        <fullName evidence="7">Response regulator</fullName>
    </submittedName>
</protein>
<dbReference type="InterPro" id="IPR003607">
    <property type="entry name" value="HD/PDEase_dom"/>
</dbReference>
<evidence type="ECO:0000259" key="6">
    <source>
        <dbReference type="PROSITE" id="PS51832"/>
    </source>
</evidence>
<comment type="caution">
    <text evidence="7">The sequence shown here is derived from an EMBL/GenBank/DDBJ whole genome shotgun (WGS) entry which is preliminary data.</text>
</comment>
<dbReference type="CDD" id="cd00077">
    <property type="entry name" value="HDc"/>
    <property type="match status" value="1"/>
</dbReference>
<dbReference type="eggNOG" id="COG3437">
    <property type="taxonomic scope" value="Bacteria"/>
</dbReference>
<dbReference type="InterPro" id="IPR003018">
    <property type="entry name" value="GAF"/>
</dbReference>
<dbReference type="PANTHER" id="PTHR45228:SF4">
    <property type="entry name" value="LIPOPROTEIN"/>
    <property type="match status" value="1"/>
</dbReference>
<keyword evidence="8" id="KW-1185">Reference proteome</keyword>
<dbReference type="STRING" id="1313304.CALK_0568"/>
<dbReference type="InterPro" id="IPR006674">
    <property type="entry name" value="HD_domain"/>
</dbReference>
<evidence type="ECO:0000259" key="4">
    <source>
        <dbReference type="PROSITE" id="PS50110"/>
    </source>
</evidence>
<dbReference type="InterPro" id="IPR052020">
    <property type="entry name" value="Cyclic_di-GMP/3'3'-cGAMP_PDE"/>
</dbReference>
<dbReference type="InterPro" id="IPR037522">
    <property type="entry name" value="HD_GYP_dom"/>
</dbReference>
<dbReference type="PROSITE" id="PS50110">
    <property type="entry name" value="RESPONSE_REGULATORY"/>
    <property type="match status" value="1"/>
</dbReference>
<dbReference type="SUPFAM" id="SSF52172">
    <property type="entry name" value="CheY-like"/>
    <property type="match status" value="1"/>
</dbReference>
<gene>
    <name evidence="7" type="ORF">CALK_0568</name>
</gene>
<sequence>MDIDKRKVLVIDDDATLCHAMERYLQKKDFDVLTASDCEMALDLLKQDYPHVIVADINMPGMSGLDLLKLIRQRDKVIPVIITTGDPNISTMIEAIHNGAQDYIIKPFSMTMLREKIVETLEVIHRYKNTNVLAELVAIHSVSNRLSSTHEYDEILDIAFDSCRESTKAGRGYIMLRDESEEFLNLVRVWGNYHGPEYTRIQQNDGEWEAAKWVYRKNRAVALYDGASFPYKDLPFAQEVTGVTILAPIRINGTPHGVVSMSRQNDDGEHGKIELSLLEILAGQLGNALGSVKLYKALNKRISDLHFISDYAEQFVGLLQPESVVTSFVDTICDYFTVDYVGVLFLKKRGAALYYWSTYELDKAQHDEIMDGLVTCYNDNSSSTALTSQQVQLAKVREDGEHPKDAAPAFSYAKTLPLVWGEFEFGSITLQWVDRDVDLEENVKLLRGIINQTRIALTNAKLFNDIKENYIRTIKALAIAVDAKDTYTHGHSENVMFYSEILARYIGLSEQEIQLVKDGGLLHDIGKIGIPGVILNKPGPLTDSEYNGFMKTHPALGADIIKDVPFLRELKPLILYHHEHHDGSGYPEGLRGDEIPLGARIIHIADAFEAMTSNRPYRKSLGNQEAVCRLRKNAGSQFDPALVETFITAMLEAGKLSEDELIGVS</sequence>
<feature type="modified residue" description="4-aspartylphosphate" evidence="3">
    <location>
        <position position="56"/>
    </location>
</feature>
<dbReference type="PROSITE" id="PS51831">
    <property type="entry name" value="HD"/>
    <property type="match status" value="1"/>
</dbReference>
<dbReference type="PANTHER" id="PTHR45228">
    <property type="entry name" value="CYCLIC DI-GMP PHOSPHODIESTERASE TM_0186-RELATED"/>
    <property type="match status" value="1"/>
</dbReference>
<dbReference type="Gene3D" id="3.40.50.2300">
    <property type="match status" value="1"/>
</dbReference>
<dbReference type="SUPFAM" id="SSF55781">
    <property type="entry name" value="GAF domain-like"/>
    <property type="match status" value="2"/>
</dbReference>
<dbReference type="Pfam" id="PF00072">
    <property type="entry name" value="Response_reg"/>
    <property type="match status" value="1"/>
</dbReference>
<dbReference type="Pfam" id="PF13185">
    <property type="entry name" value="GAF_2"/>
    <property type="match status" value="1"/>
</dbReference>
<reference evidence="7 8" key="1">
    <citation type="journal article" date="2013" name="Environ. Microbiol.">
        <title>Genome analysis of Chitinivibrio alkaliphilus gen. nov., sp. nov., a novel extremely haloalkaliphilic anaerobic chitinolytic bacterium from the candidate phylum Termite Group 3.</title>
        <authorList>
            <person name="Sorokin D.Y."/>
            <person name="Gumerov V.M."/>
            <person name="Rakitin A.L."/>
            <person name="Beletsky A.V."/>
            <person name="Damste J.S."/>
            <person name="Muyzer G."/>
            <person name="Mardanov A.V."/>
            <person name="Ravin N.V."/>
        </authorList>
    </citation>
    <scope>NUCLEOTIDE SEQUENCE [LARGE SCALE GENOMIC DNA]</scope>
    <source>
        <strain evidence="7 8">ACht1</strain>
    </source>
</reference>
<dbReference type="Gene3D" id="3.30.450.40">
    <property type="match status" value="2"/>
</dbReference>
<dbReference type="OrthoDB" id="9816273at2"/>
<feature type="domain" description="HD-GYP" evidence="6">
    <location>
        <begin position="466"/>
        <end position="662"/>
    </location>
</feature>
<keyword evidence="1" id="KW-0808">Transferase</keyword>
<dbReference type="Pfam" id="PF13487">
    <property type="entry name" value="HD_5"/>
    <property type="match status" value="1"/>
</dbReference>
<dbReference type="Proteomes" id="UP000017148">
    <property type="component" value="Unassembled WGS sequence"/>
</dbReference>
<dbReference type="SMART" id="SM00448">
    <property type="entry name" value="REC"/>
    <property type="match status" value="1"/>
</dbReference>
<dbReference type="PATRIC" id="fig|1313304.3.peg.544"/>
<dbReference type="EMBL" id="ASJR01000004">
    <property type="protein sequence ID" value="ERP38798.1"/>
    <property type="molecule type" value="Genomic_DNA"/>
</dbReference>
<organism evidence="7 8">
    <name type="scientific">Chitinivibrio alkaliphilus ACht1</name>
    <dbReference type="NCBI Taxonomy" id="1313304"/>
    <lineage>
        <taxon>Bacteria</taxon>
        <taxon>Pseudomonadati</taxon>
        <taxon>Fibrobacterota</taxon>
        <taxon>Chitinivibrionia</taxon>
        <taxon>Chitinivibrionales</taxon>
        <taxon>Chitinivibrionaceae</taxon>
        <taxon>Chitinivibrio</taxon>
    </lineage>
</organism>
<keyword evidence="3" id="KW-0597">Phosphoprotein</keyword>
<dbReference type="InterPro" id="IPR029016">
    <property type="entry name" value="GAF-like_dom_sf"/>
</dbReference>
<dbReference type="InterPro" id="IPR011006">
    <property type="entry name" value="CheY-like_superfamily"/>
</dbReference>
<dbReference type="RefSeq" id="WP_022636097.1">
    <property type="nucleotide sequence ID" value="NZ_ASJR01000004.1"/>
</dbReference>
<accession>U7DB75</accession>
<dbReference type="SMART" id="SM00471">
    <property type="entry name" value="HDc"/>
    <property type="match status" value="1"/>
</dbReference>
<dbReference type="GO" id="GO:0016301">
    <property type="term" value="F:kinase activity"/>
    <property type="evidence" value="ECO:0007669"/>
    <property type="project" value="UniProtKB-KW"/>
</dbReference>
<dbReference type="AlphaFoldDB" id="U7DB75"/>
<dbReference type="Gene3D" id="1.10.3210.10">
    <property type="entry name" value="Hypothetical protein af1432"/>
    <property type="match status" value="1"/>
</dbReference>
<evidence type="ECO:0000259" key="5">
    <source>
        <dbReference type="PROSITE" id="PS51831"/>
    </source>
</evidence>
<name>U7DB75_9BACT</name>
<feature type="domain" description="HD" evidence="5">
    <location>
        <begin position="488"/>
        <end position="611"/>
    </location>
</feature>
<proteinExistence type="predicted"/>
<evidence type="ECO:0000256" key="1">
    <source>
        <dbReference type="ARBA" id="ARBA00022679"/>
    </source>
</evidence>